<evidence type="ECO:0000313" key="7">
    <source>
        <dbReference type="EMBL" id="KAF5234158.1"/>
    </source>
</evidence>
<keyword evidence="8" id="KW-1185">Reference proteome</keyword>
<evidence type="ECO:0000256" key="4">
    <source>
        <dbReference type="ARBA" id="ARBA00023136"/>
    </source>
</evidence>
<feature type="transmembrane region" description="Helical" evidence="5">
    <location>
        <begin position="93"/>
        <end position="113"/>
    </location>
</feature>
<keyword evidence="6" id="KW-0732">Signal</keyword>
<organism evidence="7 8">
    <name type="scientific">Fusarium anthophilum</name>
    <dbReference type="NCBI Taxonomy" id="48485"/>
    <lineage>
        <taxon>Eukaryota</taxon>
        <taxon>Fungi</taxon>
        <taxon>Dikarya</taxon>
        <taxon>Ascomycota</taxon>
        <taxon>Pezizomycotina</taxon>
        <taxon>Sordariomycetes</taxon>
        <taxon>Hypocreomycetidae</taxon>
        <taxon>Hypocreales</taxon>
        <taxon>Nectriaceae</taxon>
        <taxon>Fusarium</taxon>
        <taxon>Fusarium fujikuroi species complex</taxon>
    </lineage>
</organism>
<feature type="chain" id="PRO_5034286171" description="MFS transporter" evidence="6">
    <location>
        <begin position="23"/>
        <end position="361"/>
    </location>
</feature>
<dbReference type="PANTHER" id="PTHR23507:SF1">
    <property type="entry name" value="FI18259P1-RELATED"/>
    <property type="match status" value="1"/>
</dbReference>
<feature type="transmembrane region" description="Helical" evidence="5">
    <location>
        <begin position="66"/>
        <end position="87"/>
    </location>
</feature>
<feature type="signal peptide" evidence="6">
    <location>
        <begin position="1"/>
        <end position="22"/>
    </location>
</feature>
<evidence type="ECO:0000313" key="8">
    <source>
        <dbReference type="Proteomes" id="UP000573603"/>
    </source>
</evidence>
<feature type="transmembrane region" description="Helical" evidence="5">
    <location>
        <begin position="32"/>
        <end position="54"/>
    </location>
</feature>
<gene>
    <name evidence="7" type="ORF">FANTH_12260</name>
</gene>
<sequence>MFINTTSILAAVIVICSSVLLCQNWSLMAATAGPLIKCGGGGSHGTAFLTLAILHSQAPQRRFLYYYLTGAITVLFQTLGFFSASPLSKHGHILPGALSAFCCIMAYAIILFLRQMDAHAKEPNQNESSPLLPDGQQILRDDIAPTSHITLSEYLTSLCGRSSLLRSQELRFLPIVFFLMGFCKSTRPLFTTYIQHRDGVSPAEADHLWLVRTVLSVALFVFIGLHTAYTKRSGTVNLAQAKVGILFISAGALAIGLSGSYNTITIALIVNTVGVVTDLSTLTFASTLLKPDDADSILMLIASGESFGTLVGIGALYPLYHWSIRDGLPFLAGGLPYYTCGMLYAVVALILWSAGPEPATE</sequence>
<proteinExistence type="predicted"/>
<evidence type="ECO:0000256" key="6">
    <source>
        <dbReference type="SAM" id="SignalP"/>
    </source>
</evidence>
<dbReference type="SUPFAM" id="SSF103473">
    <property type="entry name" value="MFS general substrate transporter"/>
    <property type="match status" value="1"/>
</dbReference>
<keyword evidence="2 5" id="KW-0812">Transmembrane</keyword>
<feature type="transmembrane region" description="Helical" evidence="5">
    <location>
        <begin position="264"/>
        <end position="285"/>
    </location>
</feature>
<dbReference type="Proteomes" id="UP000573603">
    <property type="component" value="Unassembled WGS sequence"/>
</dbReference>
<feature type="transmembrane region" description="Helical" evidence="5">
    <location>
        <begin position="335"/>
        <end position="355"/>
    </location>
</feature>
<protein>
    <recommendedName>
        <fullName evidence="9">MFS transporter</fullName>
    </recommendedName>
</protein>
<dbReference type="GO" id="GO:0016020">
    <property type="term" value="C:membrane"/>
    <property type="evidence" value="ECO:0007669"/>
    <property type="project" value="UniProtKB-SubCell"/>
</dbReference>
<keyword evidence="4 5" id="KW-0472">Membrane</keyword>
<dbReference type="InterPro" id="IPR036259">
    <property type="entry name" value="MFS_trans_sf"/>
</dbReference>
<feature type="transmembrane region" description="Helical" evidence="5">
    <location>
        <begin position="297"/>
        <end position="320"/>
    </location>
</feature>
<evidence type="ECO:0000256" key="5">
    <source>
        <dbReference type="SAM" id="Phobius"/>
    </source>
</evidence>
<name>A0A8H4YU15_9HYPO</name>
<dbReference type="EMBL" id="JABEVY010000395">
    <property type="protein sequence ID" value="KAF5234158.1"/>
    <property type="molecule type" value="Genomic_DNA"/>
</dbReference>
<dbReference type="GO" id="GO:0022857">
    <property type="term" value="F:transmembrane transporter activity"/>
    <property type="evidence" value="ECO:0007669"/>
    <property type="project" value="TreeGrafter"/>
</dbReference>
<accession>A0A8H4YU15</accession>
<dbReference type="PANTHER" id="PTHR23507">
    <property type="entry name" value="ZGC:174356"/>
    <property type="match status" value="1"/>
</dbReference>
<dbReference type="AlphaFoldDB" id="A0A8H4YU15"/>
<feature type="transmembrane region" description="Helical" evidence="5">
    <location>
        <begin position="209"/>
        <end position="229"/>
    </location>
</feature>
<keyword evidence="3 5" id="KW-1133">Transmembrane helix</keyword>
<reference evidence="7 8" key="1">
    <citation type="journal article" date="2020" name="BMC Genomics">
        <title>Correction to: Identification and distribution of gene clusters required for synthesis of sphingolipid metabolism inhibitors in diverse species of the filamentous fungus Fusarium.</title>
        <authorList>
            <person name="Kim H.S."/>
            <person name="Lohmar J.M."/>
            <person name="Busman M."/>
            <person name="Brown D.W."/>
            <person name="Naumann T.A."/>
            <person name="Divon H.H."/>
            <person name="Lysoe E."/>
            <person name="Uhlig S."/>
            <person name="Proctor R.H."/>
        </authorList>
    </citation>
    <scope>NUCLEOTIDE SEQUENCE [LARGE SCALE GENOMIC DNA]</scope>
    <source>
        <strain evidence="7 8">NRRL 25214</strain>
    </source>
</reference>
<comment type="caution">
    <text evidence="7">The sequence shown here is derived from an EMBL/GenBank/DDBJ whole genome shotgun (WGS) entry which is preliminary data.</text>
</comment>
<feature type="transmembrane region" description="Helical" evidence="5">
    <location>
        <begin position="170"/>
        <end position="189"/>
    </location>
</feature>
<evidence type="ECO:0000256" key="2">
    <source>
        <dbReference type="ARBA" id="ARBA00022692"/>
    </source>
</evidence>
<evidence type="ECO:0000256" key="1">
    <source>
        <dbReference type="ARBA" id="ARBA00004141"/>
    </source>
</evidence>
<comment type="subcellular location">
    <subcellularLocation>
        <location evidence="1">Membrane</location>
        <topology evidence="1">Multi-pass membrane protein</topology>
    </subcellularLocation>
</comment>
<evidence type="ECO:0008006" key="9">
    <source>
        <dbReference type="Google" id="ProtNLM"/>
    </source>
</evidence>
<evidence type="ECO:0000256" key="3">
    <source>
        <dbReference type="ARBA" id="ARBA00022989"/>
    </source>
</evidence>